<evidence type="ECO:0000313" key="7">
    <source>
        <dbReference type="Proteomes" id="UP000193648"/>
    </source>
</evidence>
<gene>
    <name evidence="6" type="ORF">BCR41DRAFT_401067</name>
</gene>
<feature type="compositionally biased region" description="Low complexity" evidence="4">
    <location>
        <begin position="220"/>
        <end position="234"/>
    </location>
</feature>
<evidence type="ECO:0000256" key="2">
    <source>
        <dbReference type="ARBA" id="ARBA00022737"/>
    </source>
</evidence>
<dbReference type="RefSeq" id="XP_021876502.1">
    <property type="nucleotide sequence ID" value="XM_022029192.1"/>
</dbReference>
<dbReference type="InterPro" id="IPR036322">
    <property type="entry name" value="WD40_repeat_dom_sf"/>
</dbReference>
<feature type="repeat" description="WD" evidence="3">
    <location>
        <begin position="602"/>
        <end position="641"/>
    </location>
</feature>
<feature type="compositionally biased region" description="Low complexity" evidence="4">
    <location>
        <begin position="1282"/>
        <end position="1305"/>
    </location>
</feature>
<protein>
    <recommendedName>
        <fullName evidence="5">F-box domain-containing protein</fullName>
    </recommendedName>
</protein>
<organism evidence="6 7">
    <name type="scientific">Lobosporangium transversale</name>
    <dbReference type="NCBI Taxonomy" id="64571"/>
    <lineage>
        <taxon>Eukaryota</taxon>
        <taxon>Fungi</taxon>
        <taxon>Fungi incertae sedis</taxon>
        <taxon>Mucoromycota</taxon>
        <taxon>Mortierellomycotina</taxon>
        <taxon>Mortierellomycetes</taxon>
        <taxon>Mortierellales</taxon>
        <taxon>Mortierellaceae</taxon>
        <taxon>Lobosporangium</taxon>
    </lineage>
</organism>
<dbReference type="GO" id="GO:0006206">
    <property type="term" value="P:pyrimidine nucleobase metabolic process"/>
    <property type="evidence" value="ECO:0007669"/>
    <property type="project" value="TreeGrafter"/>
</dbReference>
<evidence type="ECO:0000256" key="1">
    <source>
        <dbReference type="ARBA" id="ARBA00022574"/>
    </source>
</evidence>
<dbReference type="InParanoid" id="A0A1Y2G8Q2"/>
<feature type="repeat" description="WD" evidence="3">
    <location>
        <begin position="689"/>
        <end position="728"/>
    </location>
</feature>
<accession>A0A1Y2G8Q2</accession>
<dbReference type="InterPro" id="IPR015943">
    <property type="entry name" value="WD40/YVTN_repeat-like_dom_sf"/>
</dbReference>
<feature type="region of interest" description="Disordered" evidence="4">
    <location>
        <begin position="1120"/>
        <end position="1139"/>
    </location>
</feature>
<feature type="region of interest" description="Disordered" evidence="4">
    <location>
        <begin position="1275"/>
        <end position="1305"/>
    </location>
</feature>
<dbReference type="GeneID" id="33571035"/>
<reference evidence="6 7" key="1">
    <citation type="submission" date="2016-07" db="EMBL/GenBank/DDBJ databases">
        <title>Pervasive Adenine N6-methylation of Active Genes in Fungi.</title>
        <authorList>
            <consortium name="DOE Joint Genome Institute"/>
            <person name="Mondo S.J."/>
            <person name="Dannebaum R.O."/>
            <person name="Kuo R.C."/>
            <person name="Labutti K."/>
            <person name="Haridas S."/>
            <person name="Kuo A."/>
            <person name="Salamov A."/>
            <person name="Ahrendt S.R."/>
            <person name="Lipzen A."/>
            <person name="Sullivan W."/>
            <person name="Andreopoulos W.B."/>
            <person name="Clum A."/>
            <person name="Lindquist E."/>
            <person name="Daum C."/>
            <person name="Ramamoorthy G.K."/>
            <person name="Gryganskyi A."/>
            <person name="Culley D."/>
            <person name="Magnuson J.K."/>
            <person name="James T.Y."/>
            <person name="O'Malley M.A."/>
            <person name="Stajich J.E."/>
            <person name="Spatafora J.W."/>
            <person name="Visel A."/>
            <person name="Grigoriev I.V."/>
        </authorList>
    </citation>
    <scope>NUCLEOTIDE SEQUENCE [LARGE SCALE GENOMIC DNA]</scope>
    <source>
        <strain evidence="6 7">NRRL 3116</strain>
    </source>
</reference>
<keyword evidence="7" id="KW-1185">Reference proteome</keyword>
<dbReference type="PANTHER" id="PTHR47438:SF1">
    <property type="entry name" value="PHOSPHATE METABOLISM PROTEIN 8-RELATED"/>
    <property type="match status" value="1"/>
</dbReference>
<dbReference type="PROSITE" id="PS00678">
    <property type="entry name" value="WD_REPEATS_1"/>
    <property type="match status" value="1"/>
</dbReference>
<dbReference type="Pfam" id="PF00400">
    <property type="entry name" value="WD40"/>
    <property type="match status" value="2"/>
</dbReference>
<dbReference type="STRING" id="64571.A0A1Y2G8Q2"/>
<feature type="region of interest" description="Disordered" evidence="4">
    <location>
        <begin position="220"/>
        <end position="245"/>
    </location>
</feature>
<feature type="compositionally biased region" description="Low complexity" evidence="4">
    <location>
        <begin position="1366"/>
        <end position="1385"/>
    </location>
</feature>
<dbReference type="InterPro" id="IPR001680">
    <property type="entry name" value="WD40_rpt"/>
</dbReference>
<feature type="compositionally biased region" description="Pro residues" evidence="4">
    <location>
        <begin position="1"/>
        <end position="21"/>
    </location>
</feature>
<dbReference type="GO" id="GO:0009166">
    <property type="term" value="P:nucleotide catabolic process"/>
    <property type="evidence" value="ECO:0007669"/>
    <property type="project" value="TreeGrafter"/>
</dbReference>
<evidence type="ECO:0000313" key="6">
    <source>
        <dbReference type="EMBL" id="ORZ04394.1"/>
    </source>
</evidence>
<evidence type="ECO:0000259" key="5">
    <source>
        <dbReference type="Pfam" id="PF00646"/>
    </source>
</evidence>
<feature type="region of interest" description="Disordered" evidence="4">
    <location>
        <begin position="1366"/>
        <end position="1416"/>
    </location>
</feature>
<dbReference type="GO" id="GO:0008252">
    <property type="term" value="F:nucleotidase activity"/>
    <property type="evidence" value="ECO:0007669"/>
    <property type="project" value="TreeGrafter"/>
</dbReference>
<proteinExistence type="predicted"/>
<dbReference type="EMBL" id="MCFF01000057">
    <property type="protein sequence ID" value="ORZ04394.1"/>
    <property type="molecule type" value="Genomic_DNA"/>
</dbReference>
<dbReference type="Gene3D" id="2.130.10.10">
    <property type="entry name" value="YVTN repeat-like/Quinoprotein amine dehydrogenase"/>
    <property type="match status" value="1"/>
</dbReference>
<dbReference type="Pfam" id="PF00646">
    <property type="entry name" value="F-box"/>
    <property type="match status" value="1"/>
</dbReference>
<feature type="region of interest" description="Disordered" evidence="4">
    <location>
        <begin position="1061"/>
        <end position="1081"/>
    </location>
</feature>
<dbReference type="InterPro" id="IPR036047">
    <property type="entry name" value="F-box-like_dom_sf"/>
</dbReference>
<evidence type="ECO:0000256" key="4">
    <source>
        <dbReference type="SAM" id="MobiDB-lite"/>
    </source>
</evidence>
<feature type="compositionally biased region" description="Polar residues" evidence="4">
    <location>
        <begin position="1157"/>
        <end position="1170"/>
    </location>
</feature>
<feature type="region of interest" description="Disordered" evidence="4">
    <location>
        <begin position="1"/>
        <end position="24"/>
    </location>
</feature>
<evidence type="ECO:0000256" key="3">
    <source>
        <dbReference type="PROSITE-ProRule" id="PRU00221"/>
    </source>
</evidence>
<dbReference type="Proteomes" id="UP000193648">
    <property type="component" value="Unassembled WGS sequence"/>
</dbReference>
<dbReference type="SMART" id="SM00320">
    <property type="entry name" value="WD40"/>
    <property type="match status" value="5"/>
</dbReference>
<feature type="compositionally biased region" description="Low complexity" evidence="4">
    <location>
        <begin position="1337"/>
        <end position="1349"/>
    </location>
</feature>
<comment type="caution">
    <text evidence="6">The sequence shown here is derived from an EMBL/GenBank/DDBJ whole genome shotgun (WGS) entry which is preliminary data.</text>
</comment>
<feature type="region of interest" description="Disordered" evidence="4">
    <location>
        <begin position="1324"/>
        <end position="1351"/>
    </location>
</feature>
<dbReference type="InterPro" id="IPR001810">
    <property type="entry name" value="F-box_dom"/>
</dbReference>
<keyword evidence="1 3" id="KW-0853">WD repeat</keyword>
<dbReference type="SUPFAM" id="SSF50978">
    <property type="entry name" value="WD40 repeat-like"/>
    <property type="match status" value="1"/>
</dbReference>
<dbReference type="InterPro" id="IPR052791">
    <property type="entry name" value="SSM1_domain"/>
</dbReference>
<feature type="compositionally biased region" description="Low complexity" evidence="4">
    <location>
        <begin position="1061"/>
        <end position="1076"/>
    </location>
</feature>
<keyword evidence="2" id="KW-0677">Repeat</keyword>
<feature type="domain" description="F-box" evidence="5">
    <location>
        <begin position="512"/>
        <end position="543"/>
    </location>
</feature>
<dbReference type="SUPFAM" id="SSF81383">
    <property type="entry name" value="F-box domain"/>
    <property type="match status" value="1"/>
</dbReference>
<dbReference type="OrthoDB" id="1065058at2759"/>
<dbReference type="PANTHER" id="PTHR47438">
    <property type="entry name" value="PHOSPHATE METABOLISM PROTEIN 8-RELATED"/>
    <property type="match status" value="1"/>
</dbReference>
<name>A0A1Y2G8Q2_9FUNG</name>
<dbReference type="PROSITE" id="PS50294">
    <property type="entry name" value="WD_REPEATS_REGION"/>
    <property type="match status" value="1"/>
</dbReference>
<dbReference type="InterPro" id="IPR019775">
    <property type="entry name" value="WD40_repeat_CS"/>
</dbReference>
<feature type="region of interest" description="Disordered" evidence="4">
    <location>
        <begin position="1147"/>
        <end position="1182"/>
    </location>
</feature>
<dbReference type="PROSITE" id="PS50082">
    <property type="entry name" value="WD_REPEATS_2"/>
    <property type="match status" value="2"/>
</dbReference>
<sequence>MLDILPPPLFNPTTGPPPTFSPPTSLIHSETDQKQYNHHRQYHQHPPYSQRYYSFKPSRQTPFSSCTYPSTHFPVSSSLPPSAIPNSPIFPSDNLVSPTVVSSMSYNYQANKQGQGQEQRQQQQQLNNFYETASTTLTKMTPDANQGRNLDTINKNDNNEDYLTTAVLPPIDPMLNHFSQSCHTRHRLNQSSFHQLQLSAPSGPYFAPVSIRMYKNMVGSSNKSSNSNSSTINDSDNDGNHDVHGGFSCSSRIQLATPTFQQRQQHYAQITHEYQATLVSPPEFTRSRDLSMNSIHSIKISNSVATVPDKGKEGIALATAICEHECSINNLTLPATETSLTAHLNTQQQYEQQQQKTNILNVDFEIQSPSTHINKKEATASTPYEALLKQIAVQRAKLNVLQTGVQTLSRDLVALNEVLEEEQDSKDGIIRDAQTAVQGWQESLEGLSKCEPIEILQKRPNVVATLIQSMNWCDKKHLFEQLVAGCLPRETYQLQHQILSQYGNITGFDMLEGLPLSVSKMVMMNLSFVDLANCRMVSQSWKYRATAYDVVATALGKLTYSDDTVAIDPKEDGPLKNWNQLCRYHERDVRWKKGQPVSMFTMQGHTNFVTSIKDLGGWIVSGGYDEKVRLWEASSGRCVKTWNVDSAVSCVELFLDANMEGSGVVVAAFVDTGLVKLWPLHGPSNPTTLMGHQKGVRATAINETYLVTAGFDRTVLVWNWSTRQRVACFRAHNDMILSIHLSKRTVYTLCIDATLRVFDIPSKTLLHQVKLFEVQHGSSLQWSCLHNRMLLTVTNKKVYVWQLEHLESLVKQQNLRRPCRSSSVVSTASFDNSVSQGEQSSVYLDVGSQYPAPPRVIPASLNSKRTVPPETPSGPLYVGSRSSYFHSTPTSSSPISPSLSELSTHRVGLGPCEADLETRVKPYLTAILSMTMDMWCGKVTHHDPPLLVMGSRNSSIKLTLLPLTRSIIDPSRVYEASYPPLMLSPTSIPIQGMPAGHGLGVMCIDSDASRLVVGCTGGSIQLFNMDPAMMAVIATRTKPNSSITEPESVIALPQLRSNKTASIRSASSTHSLHSTAPGSSATVTAEIIPTSAVAGKIIDKATRSVFSPTSEVAFITTQSKNIGRSRSRSSPSLLVSEQPPQRISYPNILTLPHRSNPRNMSSRQALGNTAKQQLQKQHQEQQKSLPLCSEYEKQEILVDSADETILHRIRYDEISFSPPLSSLALLTPEPSRSSSPDPSFKLATVEEPIKAKKKSNIVKKVSSVVLLSRTDSSSSVTRLRPSKAVGGSSASTSAKALSSGYSTPLSSLSKYISNQPAKMMITRRRATSSTGMDQMASYGSSASMPSSNSTTPLAAIIKGRNRSDSNLLSSVRDSVSSSNSSSSSVPTLKDFSKRWSFTPWNSSSRRTSKSKGVCLG</sequence>